<dbReference type="RefSeq" id="WP_190407754.1">
    <property type="nucleotide sequence ID" value="NZ_JACJRF010000023.1"/>
</dbReference>
<keyword evidence="2" id="KW-1185">Reference proteome</keyword>
<comment type="caution">
    <text evidence="1">The sequence shown here is derived from an EMBL/GenBank/DDBJ whole genome shotgun (WGS) entry which is preliminary data.</text>
</comment>
<proteinExistence type="predicted"/>
<dbReference type="Proteomes" id="UP000607281">
    <property type="component" value="Unassembled WGS sequence"/>
</dbReference>
<name>A0ABR8CQ37_9NOST</name>
<accession>A0ABR8CQ37</accession>
<organism evidence="1 2">
    <name type="scientific">Anabaena subtropica FACHB-260</name>
    <dbReference type="NCBI Taxonomy" id="2692884"/>
    <lineage>
        <taxon>Bacteria</taxon>
        <taxon>Bacillati</taxon>
        <taxon>Cyanobacteriota</taxon>
        <taxon>Cyanophyceae</taxon>
        <taxon>Nostocales</taxon>
        <taxon>Nostocaceae</taxon>
        <taxon>Anabaena</taxon>
    </lineage>
</organism>
<evidence type="ECO:0000313" key="2">
    <source>
        <dbReference type="Proteomes" id="UP000607281"/>
    </source>
</evidence>
<gene>
    <name evidence="1" type="ORF">H6G18_14295</name>
</gene>
<reference evidence="1 2" key="1">
    <citation type="journal article" date="2020" name="ISME J.">
        <title>Comparative genomics reveals insights into cyanobacterial evolution and habitat adaptation.</title>
        <authorList>
            <person name="Chen M.Y."/>
            <person name="Teng W.K."/>
            <person name="Zhao L."/>
            <person name="Hu C.X."/>
            <person name="Zhou Y.K."/>
            <person name="Han B.P."/>
            <person name="Song L.R."/>
            <person name="Shu W.S."/>
        </authorList>
    </citation>
    <scope>NUCLEOTIDE SEQUENCE [LARGE SCALE GENOMIC DNA]</scope>
    <source>
        <strain evidence="1 2">FACHB-260</strain>
    </source>
</reference>
<protein>
    <submittedName>
        <fullName evidence="1">Uncharacterized protein</fullName>
    </submittedName>
</protein>
<sequence>MKVLNRQPAKSLLGVLATLTGAVSILTATVGLPTAAFASQAVFSCSARNVFIEVSRLNNGKLRYAAYNIPTTLKRPDLLLNNGTVGRNQNGDTVYRFRNGNHLYAAVQDSGYGKVLVYRNNRLIDTNYCGDV</sequence>
<dbReference type="EMBL" id="JACJRF010000023">
    <property type="protein sequence ID" value="MBD2345310.1"/>
    <property type="molecule type" value="Genomic_DNA"/>
</dbReference>
<evidence type="ECO:0000313" key="1">
    <source>
        <dbReference type="EMBL" id="MBD2345310.1"/>
    </source>
</evidence>